<comment type="function">
    <text evidence="9">Part of the tripartite ATP-independent periplasmic (TRAP) transport system.</text>
</comment>
<evidence type="ECO:0000313" key="11">
    <source>
        <dbReference type="EMBL" id="MBT0959128.1"/>
    </source>
</evidence>
<dbReference type="InterPro" id="IPR007387">
    <property type="entry name" value="TRAP_DctQ"/>
</dbReference>
<dbReference type="PANTHER" id="PTHR35011:SF2">
    <property type="entry name" value="2,3-DIKETO-L-GULONATE TRAP TRANSPORTER SMALL PERMEASE PROTEIN YIAM"/>
    <property type="match status" value="1"/>
</dbReference>
<dbReference type="GO" id="GO:0005886">
    <property type="term" value="C:plasma membrane"/>
    <property type="evidence" value="ECO:0007669"/>
    <property type="project" value="UniProtKB-SubCell"/>
</dbReference>
<feature type="transmembrane region" description="Helical" evidence="9">
    <location>
        <begin position="87"/>
        <end position="108"/>
    </location>
</feature>
<evidence type="ECO:0000256" key="7">
    <source>
        <dbReference type="ARBA" id="ARBA00023136"/>
    </source>
</evidence>
<dbReference type="PANTHER" id="PTHR35011">
    <property type="entry name" value="2,3-DIKETO-L-GULONATE TRAP TRANSPORTER SMALL PERMEASE PROTEIN YIAM"/>
    <property type="match status" value="1"/>
</dbReference>
<reference evidence="11 12" key="1">
    <citation type="journal article" date="2021" name="Arch. Microbiol.">
        <title>Harenicola maris gen. nov., sp. nov. isolated from the Sea of Japan shallow sediments.</title>
        <authorList>
            <person name="Romanenko L.A."/>
            <person name="Kurilenko V.V."/>
            <person name="Chernysheva N.Y."/>
            <person name="Tekutyeva L.A."/>
            <person name="Velansky P.V."/>
            <person name="Svetashev V.I."/>
            <person name="Isaeva M.P."/>
        </authorList>
    </citation>
    <scope>NUCLEOTIDE SEQUENCE [LARGE SCALE GENOMIC DNA]</scope>
    <source>
        <strain evidence="11 12">KMM 3653</strain>
    </source>
</reference>
<keyword evidence="12" id="KW-1185">Reference proteome</keyword>
<dbReference type="InterPro" id="IPR055348">
    <property type="entry name" value="DctQ"/>
</dbReference>
<keyword evidence="6 9" id="KW-1133">Transmembrane helix</keyword>
<dbReference type="EMBL" id="JADQAZ010000003">
    <property type="protein sequence ID" value="MBT0959128.1"/>
    <property type="molecule type" value="Genomic_DNA"/>
</dbReference>
<comment type="similarity">
    <text evidence="8 9">Belongs to the TRAP transporter small permease family.</text>
</comment>
<evidence type="ECO:0000256" key="1">
    <source>
        <dbReference type="ARBA" id="ARBA00004429"/>
    </source>
</evidence>
<evidence type="ECO:0000256" key="3">
    <source>
        <dbReference type="ARBA" id="ARBA00022475"/>
    </source>
</evidence>
<keyword evidence="7 9" id="KW-0472">Membrane</keyword>
<dbReference type="GO" id="GO:0015740">
    <property type="term" value="P:C4-dicarboxylate transport"/>
    <property type="evidence" value="ECO:0007669"/>
    <property type="project" value="TreeGrafter"/>
</dbReference>
<dbReference type="AlphaFoldDB" id="A0AAP2G5N1"/>
<proteinExistence type="inferred from homology"/>
<evidence type="ECO:0000256" key="6">
    <source>
        <dbReference type="ARBA" id="ARBA00022989"/>
    </source>
</evidence>
<keyword evidence="2 9" id="KW-0813">Transport</keyword>
<comment type="caution">
    <text evidence="11">The sequence shown here is derived from an EMBL/GenBank/DDBJ whole genome shotgun (WGS) entry which is preliminary data.</text>
</comment>
<feature type="domain" description="Tripartite ATP-independent periplasmic transporters DctQ component" evidence="10">
    <location>
        <begin position="24"/>
        <end position="147"/>
    </location>
</feature>
<evidence type="ECO:0000256" key="2">
    <source>
        <dbReference type="ARBA" id="ARBA00022448"/>
    </source>
</evidence>
<dbReference type="Pfam" id="PF04290">
    <property type="entry name" value="DctQ"/>
    <property type="match status" value="1"/>
</dbReference>
<evidence type="ECO:0000259" key="10">
    <source>
        <dbReference type="Pfam" id="PF04290"/>
    </source>
</evidence>
<feature type="transmembrane region" description="Helical" evidence="9">
    <location>
        <begin position="128"/>
        <end position="152"/>
    </location>
</feature>
<feature type="transmembrane region" description="Helical" evidence="9">
    <location>
        <begin position="42"/>
        <end position="66"/>
    </location>
</feature>
<keyword evidence="4 9" id="KW-0997">Cell inner membrane</keyword>
<evidence type="ECO:0000256" key="5">
    <source>
        <dbReference type="ARBA" id="ARBA00022692"/>
    </source>
</evidence>
<dbReference type="RefSeq" id="WP_327795334.1">
    <property type="nucleotide sequence ID" value="NZ_JADQAZ010000003.1"/>
</dbReference>
<accession>A0AAP2G5N1</accession>
<feature type="transmembrane region" description="Helical" evidence="9">
    <location>
        <begin position="12"/>
        <end position="30"/>
    </location>
</feature>
<organism evidence="11 12">
    <name type="scientific">Harenicola maris</name>
    <dbReference type="NCBI Taxonomy" id="2841044"/>
    <lineage>
        <taxon>Bacteria</taxon>
        <taxon>Pseudomonadati</taxon>
        <taxon>Pseudomonadota</taxon>
        <taxon>Alphaproteobacteria</taxon>
        <taxon>Rhodobacterales</taxon>
        <taxon>Paracoccaceae</taxon>
        <taxon>Harenicola</taxon>
    </lineage>
</organism>
<comment type="subcellular location">
    <subcellularLocation>
        <location evidence="1 9">Cell inner membrane</location>
        <topology evidence="1 9">Multi-pass membrane protein</topology>
    </subcellularLocation>
</comment>
<name>A0AAP2G5N1_9RHOB</name>
<sequence length="166" mass="17580">MAKAMLEWIVKALEVLASVVLMAMMLLTFVDVVGRYFVGAPIFGATEMISTMLALIIFIGLGIANARDNHIVVELVDSRFRALSPKVYDAIVQGFSILAMCLIVYVLYEQAVEAAHTGAKTVVLEWPLSAITGTVAALAGLSVISQVLGLIVGEGRDSHSASGGNI</sequence>
<evidence type="ECO:0000256" key="9">
    <source>
        <dbReference type="RuleBase" id="RU369079"/>
    </source>
</evidence>
<dbReference type="Proteomes" id="UP001315686">
    <property type="component" value="Unassembled WGS sequence"/>
</dbReference>
<comment type="subunit">
    <text evidence="9">The complex comprises the extracytoplasmic solute receptor protein and the two transmembrane proteins.</text>
</comment>
<evidence type="ECO:0000256" key="8">
    <source>
        <dbReference type="ARBA" id="ARBA00038436"/>
    </source>
</evidence>
<keyword evidence="5 9" id="KW-0812">Transmembrane</keyword>
<evidence type="ECO:0000313" key="12">
    <source>
        <dbReference type="Proteomes" id="UP001315686"/>
    </source>
</evidence>
<evidence type="ECO:0000256" key="4">
    <source>
        <dbReference type="ARBA" id="ARBA00022519"/>
    </source>
</evidence>
<dbReference type="GO" id="GO:0022857">
    <property type="term" value="F:transmembrane transporter activity"/>
    <property type="evidence" value="ECO:0007669"/>
    <property type="project" value="UniProtKB-UniRule"/>
</dbReference>
<gene>
    <name evidence="11" type="ORF">IV417_17205</name>
</gene>
<keyword evidence="3" id="KW-1003">Cell membrane</keyword>
<protein>
    <recommendedName>
        <fullName evidence="9">TRAP transporter small permease protein</fullName>
    </recommendedName>
</protein>